<dbReference type="PANTHER" id="PTHR12896">
    <property type="entry name" value="PAX6 NEIGHBOR PROTEIN PAXNEB"/>
    <property type="match status" value="1"/>
</dbReference>
<keyword evidence="8" id="KW-0539">Nucleus</keyword>
<keyword evidence="6" id="KW-0963">Cytoplasm</keyword>
<feature type="region of interest" description="Disordered" evidence="9">
    <location>
        <begin position="364"/>
        <end position="387"/>
    </location>
</feature>
<dbReference type="GO" id="GO:0033588">
    <property type="term" value="C:elongator holoenzyme complex"/>
    <property type="evidence" value="ECO:0007669"/>
    <property type="project" value="InterPro"/>
</dbReference>
<dbReference type="Proteomes" id="UP000756346">
    <property type="component" value="Unassembled WGS sequence"/>
</dbReference>
<feature type="compositionally biased region" description="Basic and acidic residues" evidence="9">
    <location>
        <begin position="375"/>
        <end position="387"/>
    </location>
</feature>
<dbReference type="CDD" id="cd19494">
    <property type="entry name" value="Elp4"/>
    <property type="match status" value="1"/>
</dbReference>
<evidence type="ECO:0000256" key="4">
    <source>
        <dbReference type="ARBA" id="ARBA00007573"/>
    </source>
</evidence>
<proteinExistence type="inferred from homology"/>
<comment type="similarity">
    <text evidence="4">Belongs to the ELP4 family.</text>
</comment>
<keyword evidence="7" id="KW-0819">tRNA processing</keyword>
<evidence type="ECO:0000256" key="9">
    <source>
        <dbReference type="SAM" id="MobiDB-lite"/>
    </source>
</evidence>
<evidence type="ECO:0000256" key="3">
    <source>
        <dbReference type="ARBA" id="ARBA00005043"/>
    </source>
</evidence>
<evidence type="ECO:0000256" key="1">
    <source>
        <dbReference type="ARBA" id="ARBA00004123"/>
    </source>
</evidence>
<protein>
    <recommendedName>
        <fullName evidence="5">Elongator complex protein 4</fullName>
    </recommendedName>
</protein>
<comment type="pathway">
    <text evidence="3">tRNA modification; 5-methoxycarbonylmethyl-2-thiouridine-tRNA biosynthesis.</text>
</comment>
<dbReference type="InterPro" id="IPR008728">
    <property type="entry name" value="Elongator_complex_protein_4"/>
</dbReference>
<dbReference type="GeneID" id="70193191"/>
<sequence>MSFRKRNAVISTSAATPTVGKLTNAQIPGVRPSPYDSRPTISTGTPSLDSLMAGHAGLPLGTSLLVQEHGTTDFAGILVKYYAAEGLVQGHQVHVLGLHEGWKNELPGIATPSSSRKDTTASSGDKMKIAWRYETLGAASASRERNTTVHQSVAGASSAPIFCYPFDLSKKLSSGDVKGQIKFHPSMSSPSFKPPAKALQSPFKLFIKDLRLKLANSAPDLVHRVIVPGLLLPTAYSGSSCRPEEVLQFMHALRALLREYAARLTALITLPVTLYPRSTGLTRWMEILSDGVLELIPLQSNAIHAPPPTSKSDPKSEEQTQGLLKVHSLPVFHEKGGGSSESYASREDQAFSLSRSKGLVIRPFSLPPVGEEEEEKKKQDAGKSMDF</sequence>
<dbReference type="GO" id="GO:0002098">
    <property type="term" value="P:tRNA wobble uridine modification"/>
    <property type="evidence" value="ECO:0007669"/>
    <property type="project" value="InterPro"/>
</dbReference>
<dbReference type="OrthoDB" id="289162at2759"/>
<evidence type="ECO:0000256" key="5">
    <source>
        <dbReference type="ARBA" id="ARBA00020265"/>
    </source>
</evidence>
<evidence type="ECO:0000313" key="10">
    <source>
        <dbReference type="EMBL" id="KAH7035669.1"/>
    </source>
</evidence>
<comment type="caution">
    <text evidence="10">The sequence shown here is derived from an EMBL/GenBank/DDBJ whole genome shotgun (WGS) entry which is preliminary data.</text>
</comment>
<dbReference type="Pfam" id="PF05625">
    <property type="entry name" value="PAXNEB"/>
    <property type="match status" value="1"/>
</dbReference>
<dbReference type="InterPro" id="IPR027417">
    <property type="entry name" value="P-loop_NTPase"/>
</dbReference>
<name>A0A9P9BTJ3_9PEZI</name>
<evidence type="ECO:0000256" key="2">
    <source>
        <dbReference type="ARBA" id="ARBA00004496"/>
    </source>
</evidence>
<evidence type="ECO:0000313" key="11">
    <source>
        <dbReference type="Proteomes" id="UP000756346"/>
    </source>
</evidence>
<evidence type="ECO:0000256" key="7">
    <source>
        <dbReference type="ARBA" id="ARBA00022694"/>
    </source>
</evidence>
<dbReference type="GO" id="GO:0008023">
    <property type="term" value="C:transcription elongation factor complex"/>
    <property type="evidence" value="ECO:0007669"/>
    <property type="project" value="TreeGrafter"/>
</dbReference>
<gene>
    <name evidence="10" type="ORF">B0I36DRAFT_95435</name>
</gene>
<dbReference type="RefSeq" id="XP_046015762.1">
    <property type="nucleotide sequence ID" value="XM_046163645.1"/>
</dbReference>
<dbReference type="AlphaFoldDB" id="A0A9P9BTJ3"/>
<organism evidence="10 11">
    <name type="scientific">Microdochium trichocladiopsis</name>
    <dbReference type="NCBI Taxonomy" id="1682393"/>
    <lineage>
        <taxon>Eukaryota</taxon>
        <taxon>Fungi</taxon>
        <taxon>Dikarya</taxon>
        <taxon>Ascomycota</taxon>
        <taxon>Pezizomycotina</taxon>
        <taxon>Sordariomycetes</taxon>
        <taxon>Xylariomycetidae</taxon>
        <taxon>Xylariales</taxon>
        <taxon>Microdochiaceae</taxon>
        <taxon>Microdochium</taxon>
    </lineage>
</organism>
<accession>A0A9P9BTJ3</accession>
<dbReference type="EMBL" id="JAGTJQ010000003">
    <property type="protein sequence ID" value="KAH7035669.1"/>
    <property type="molecule type" value="Genomic_DNA"/>
</dbReference>
<dbReference type="PANTHER" id="PTHR12896:SF1">
    <property type="entry name" value="ELONGATOR COMPLEX PROTEIN 4"/>
    <property type="match status" value="1"/>
</dbReference>
<comment type="subcellular location">
    <subcellularLocation>
        <location evidence="2">Cytoplasm</location>
    </subcellularLocation>
    <subcellularLocation>
        <location evidence="1">Nucleus</location>
    </subcellularLocation>
</comment>
<dbReference type="GO" id="GO:0005737">
    <property type="term" value="C:cytoplasm"/>
    <property type="evidence" value="ECO:0007669"/>
    <property type="project" value="UniProtKB-SubCell"/>
</dbReference>
<keyword evidence="11" id="KW-1185">Reference proteome</keyword>
<evidence type="ECO:0000256" key="6">
    <source>
        <dbReference type="ARBA" id="ARBA00022490"/>
    </source>
</evidence>
<reference evidence="10" key="1">
    <citation type="journal article" date="2021" name="Nat. Commun.">
        <title>Genetic determinants of endophytism in the Arabidopsis root mycobiome.</title>
        <authorList>
            <person name="Mesny F."/>
            <person name="Miyauchi S."/>
            <person name="Thiergart T."/>
            <person name="Pickel B."/>
            <person name="Atanasova L."/>
            <person name="Karlsson M."/>
            <person name="Huettel B."/>
            <person name="Barry K.W."/>
            <person name="Haridas S."/>
            <person name="Chen C."/>
            <person name="Bauer D."/>
            <person name="Andreopoulos W."/>
            <person name="Pangilinan J."/>
            <person name="LaButti K."/>
            <person name="Riley R."/>
            <person name="Lipzen A."/>
            <person name="Clum A."/>
            <person name="Drula E."/>
            <person name="Henrissat B."/>
            <person name="Kohler A."/>
            <person name="Grigoriev I.V."/>
            <person name="Martin F.M."/>
            <person name="Hacquard S."/>
        </authorList>
    </citation>
    <scope>NUCLEOTIDE SEQUENCE</scope>
    <source>
        <strain evidence="10">MPI-CAGE-CH-0230</strain>
    </source>
</reference>
<evidence type="ECO:0000256" key="8">
    <source>
        <dbReference type="ARBA" id="ARBA00023242"/>
    </source>
</evidence>
<dbReference type="Gene3D" id="3.40.50.300">
    <property type="entry name" value="P-loop containing nucleotide triphosphate hydrolases"/>
    <property type="match status" value="1"/>
</dbReference>